<dbReference type="Pfam" id="PF21270">
    <property type="entry name" value="SOGP_4th"/>
    <property type="match status" value="1"/>
</dbReference>
<dbReference type="RefSeq" id="WP_047940935.1">
    <property type="nucleotide sequence ID" value="NZ_LDPH01000003.1"/>
</dbReference>
<keyword evidence="1" id="KW-0328">Glycosyltransferase</keyword>
<dbReference type="InterPro" id="IPR052047">
    <property type="entry name" value="GH94_Enzymes"/>
</dbReference>
<dbReference type="SUPFAM" id="SSF48208">
    <property type="entry name" value="Six-hairpin glycosidases"/>
    <property type="match status" value="1"/>
</dbReference>
<reference evidence="7 8" key="1">
    <citation type="submission" date="2015-05" db="EMBL/GenBank/DDBJ databases">
        <title>Whole genome sequence and identification of bacterial endophytes from Costus igneus.</title>
        <authorList>
            <person name="Lee Y.P."/>
            <person name="Gan H.M."/>
            <person name="Eng W."/>
            <person name="Wheatley M.S."/>
            <person name="Caraballo A."/>
            <person name="Polter S."/>
            <person name="Savka M.A."/>
            <person name="Hudson A.O."/>
        </authorList>
    </citation>
    <scope>NUCLEOTIDE SEQUENCE [LARGE SCALE GENOMIC DNA]</scope>
    <source>
        <strain evidence="7 8">RIT379</strain>
    </source>
</reference>
<proteinExistence type="predicted"/>
<dbReference type="PANTHER" id="PTHR37469:SF2">
    <property type="entry name" value="CELLOBIONIC ACID PHOSPHORYLASE"/>
    <property type="match status" value="1"/>
</dbReference>
<dbReference type="OrthoDB" id="9769991at2"/>
<dbReference type="PANTHER" id="PTHR37469">
    <property type="entry name" value="CELLOBIONIC ACID PHOSPHORYLASE-RELATED"/>
    <property type="match status" value="1"/>
</dbReference>
<dbReference type="PATRIC" id="fig|1397.4.peg.3219"/>
<dbReference type="InterPro" id="IPR048773">
    <property type="entry name" value="SOGP_C"/>
</dbReference>
<dbReference type="EMBL" id="LDPH01000003">
    <property type="protein sequence ID" value="KLV27615.1"/>
    <property type="molecule type" value="Genomic_DNA"/>
</dbReference>
<dbReference type="InterPro" id="IPR012341">
    <property type="entry name" value="6hp_glycosidase-like_sf"/>
</dbReference>
<dbReference type="Pfam" id="PF17167">
    <property type="entry name" value="Glyco_hydro_94"/>
    <property type="match status" value="1"/>
</dbReference>
<dbReference type="InterPro" id="IPR008928">
    <property type="entry name" value="6-hairpin_glycosidase_sf"/>
</dbReference>
<gene>
    <name evidence="7" type="ORF">ABW02_05555</name>
</gene>
<dbReference type="InterPro" id="IPR053831">
    <property type="entry name" value="SOGP_N"/>
</dbReference>
<keyword evidence="8" id="KW-1185">Reference proteome</keyword>
<dbReference type="GO" id="GO:0005975">
    <property type="term" value="P:carbohydrate metabolic process"/>
    <property type="evidence" value="ECO:0007669"/>
    <property type="project" value="InterPro"/>
</dbReference>
<dbReference type="GO" id="GO:0016757">
    <property type="term" value="F:glycosyltransferase activity"/>
    <property type="evidence" value="ECO:0007669"/>
    <property type="project" value="UniProtKB-KW"/>
</dbReference>
<comment type="caution">
    <text evidence="7">The sequence shown here is derived from an EMBL/GenBank/DDBJ whole genome shotgun (WGS) entry which is preliminary data.</text>
</comment>
<feature type="domain" description="Glycosyl hydrolase 94 catalytic" evidence="3">
    <location>
        <begin position="610"/>
        <end position="957"/>
    </location>
</feature>
<evidence type="ECO:0000256" key="1">
    <source>
        <dbReference type="ARBA" id="ARBA00022676"/>
    </source>
</evidence>
<feature type="domain" description="Glycoside phosphorylase super sandwich" evidence="4">
    <location>
        <begin position="302"/>
        <end position="545"/>
    </location>
</feature>
<feature type="domain" description="Glycoside phosphorylase C-terminal" evidence="5">
    <location>
        <begin position="1017"/>
        <end position="1103"/>
    </location>
</feature>
<dbReference type="Pfam" id="PF21250">
    <property type="entry name" value="SOGP_2nd"/>
    <property type="match status" value="1"/>
</dbReference>
<evidence type="ECO:0000313" key="7">
    <source>
        <dbReference type="EMBL" id="KLV27615.1"/>
    </source>
</evidence>
<evidence type="ECO:0000259" key="5">
    <source>
        <dbReference type="Pfam" id="PF21270"/>
    </source>
</evidence>
<name>A0A0J1LF63_NIACI</name>
<protein>
    <submittedName>
        <fullName evidence="7">Cellobiose phosphorylase</fullName>
    </submittedName>
</protein>
<dbReference type="Proteomes" id="UP000036045">
    <property type="component" value="Unassembled WGS sequence"/>
</dbReference>
<feature type="domain" description="SOGP N-terminal" evidence="6">
    <location>
        <begin position="16"/>
        <end position="236"/>
    </location>
</feature>
<sequence length="1104" mass="126808">MNTQIVTLNGNNTTFSFLPSGDIYEICHKDIMVNQLIGNLLDGSANQIYLRVFKNGTILSTPLLGIQSNSKLAVGERVLIWNGTFQGVSYEVKFILTLQDVWFWEVSLQGNQTVDLLYGQDIGIAAKGAVQSNEAYVSQYIDHYIDSQHGYTICSRQNQPQEGKFPYLQQGCLQKTIGFSTDGYQFFGKSYKETNIPEALQRESLPTEVYQYEMAYAALQTEKRNVQEKQSFVFYGSILENHPAAVEKPCFTTEQIEKIWVEASKLEQVTKPVNKMTCIVNQVIKTERLTPEEIDELFGIQLEKEIVDQKLLSFFTDNQRHVVLKEKEVQMERPHGHILLSGTDLVVDKPVMATTVYMYGIFNSQIVLGNTSMNKMMSNNRNSLNIMKKSGQRIYIKINNQWQLLAMPSAFEMGFNVAKWYYKLADDLITVTNYTSVEEHEIKLSIESKKGKKYDFVISNHILMNDGEDSVPFKWEQSNQVITFNGTPSSTVDQGYPELTYHIHVEQPFTLKDETVFVSLKEGSDFPLVMLELLQEHTVNLTIQGNLHRGNYQHHQKIESIETESYERYLDGLLNGFQMKHENPLIQEEVERMNLLSRWYSHNMLVHYLSPHGLEQYGGAAWGTRDVSQGPVEYFFAVNRPEIVREILKKVYANQFENDGNWPQWFMFDRFEKIKADESHGDVIVWPLKVVGDYLTFTGDTSILAESIPFTDRDTFAKTEESYPLMEHVKKQIHYIEENFLPNTFLSCYGDGDWDDTLQPYDSRLKKNMASSWTVALTYQTIRNLARALESYDSLYAAYLFDLAKNIKADFNRFILSTDTIPGFVYMEDSDHVELMIHPDDKKTNIQYRLLPMTRSMIAELITPEMAEHHYRIIKENLYFPDGVRLMNRPASYKGGVSTNFKRAEQAANFGREIGLQYVHAHIRFTEAMAKLGKAEETWKGLNTINPIGLKDRVENAAIRQSNVYFSSSDGDFKTRYEAQENFGKLKNSGIPVKGGWRIYSSGPGIYINQLISNVLGIRQTAAEVIIDPVLPESLNGLTVTFQLLDKPVEIKYILRSKDRKAIFNGNVLENRLEDNLYRQGGICLNKEAMKKVLQQENILEVYC</sequence>
<evidence type="ECO:0000259" key="3">
    <source>
        <dbReference type="Pfam" id="PF17167"/>
    </source>
</evidence>
<organism evidence="7 8">
    <name type="scientific">Niallia circulans</name>
    <name type="common">Bacillus circulans</name>
    <dbReference type="NCBI Taxonomy" id="1397"/>
    <lineage>
        <taxon>Bacteria</taxon>
        <taxon>Bacillati</taxon>
        <taxon>Bacillota</taxon>
        <taxon>Bacilli</taxon>
        <taxon>Bacillales</taxon>
        <taxon>Bacillaceae</taxon>
        <taxon>Niallia</taxon>
    </lineage>
</organism>
<keyword evidence="2" id="KW-0808">Transferase</keyword>
<accession>A0A0J1LF63</accession>
<evidence type="ECO:0000256" key="2">
    <source>
        <dbReference type="ARBA" id="ARBA00022679"/>
    </source>
</evidence>
<dbReference type="Pfam" id="PF21958">
    <property type="entry name" value="SOGP_N"/>
    <property type="match status" value="1"/>
</dbReference>
<evidence type="ECO:0000313" key="8">
    <source>
        <dbReference type="Proteomes" id="UP000036045"/>
    </source>
</evidence>
<evidence type="ECO:0000259" key="4">
    <source>
        <dbReference type="Pfam" id="PF21250"/>
    </source>
</evidence>
<dbReference type="InterPro" id="IPR033432">
    <property type="entry name" value="GH94_catalytic"/>
</dbReference>
<dbReference type="AlphaFoldDB" id="A0A0J1LF63"/>
<dbReference type="InterPro" id="IPR048771">
    <property type="entry name" value="SOGP_2nd"/>
</dbReference>
<dbReference type="Gene3D" id="1.50.10.10">
    <property type="match status" value="1"/>
</dbReference>
<evidence type="ECO:0000259" key="6">
    <source>
        <dbReference type="Pfam" id="PF21958"/>
    </source>
</evidence>